<proteinExistence type="predicted"/>
<dbReference type="SMART" id="SM01092">
    <property type="entry name" value="CO_deh_flav_C"/>
    <property type="match status" value="1"/>
</dbReference>
<dbReference type="PROSITE" id="PS51387">
    <property type="entry name" value="FAD_PCMH"/>
    <property type="match status" value="1"/>
</dbReference>
<dbReference type="InterPro" id="IPR036318">
    <property type="entry name" value="FAD-bd_PCMH-like_sf"/>
</dbReference>
<dbReference type="SUPFAM" id="SSF56176">
    <property type="entry name" value="FAD-binding/transporter-associated domain-like"/>
    <property type="match status" value="1"/>
</dbReference>
<feature type="domain" description="FAD-binding PCMH-type" evidence="4">
    <location>
        <begin position="1"/>
        <end position="163"/>
    </location>
</feature>
<evidence type="ECO:0000313" key="6">
    <source>
        <dbReference type="Proteomes" id="UP001519308"/>
    </source>
</evidence>
<keyword evidence="1" id="KW-0285">Flavoprotein</keyword>
<name>A0ABS4K0S1_9CLOT</name>
<dbReference type="InterPro" id="IPR016169">
    <property type="entry name" value="FAD-bd_PCMH_sub2"/>
</dbReference>
<evidence type="ECO:0000313" key="5">
    <source>
        <dbReference type="EMBL" id="MBP2020850.1"/>
    </source>
</evidence>
<dbReference type="InterPro" id="IPR002346">
    <property type="entry name" value="Mopterin_DH_FAD-bd"/>
</dbReference>
<dbReference type="EMBL" id="JAGGLL010000003">
    <property type="protein sequence ID" value="MBP2020850.1"/>
    <property type="molecule type" value="Genomic_DNA"/>
</dbReference>
<evidence type="ECO:0000256" key="2">
    <source>
        <dbReference type="ARBA" id="ARBA00022827"/>
    </source>
</evidence>
<dbReference type="InterPro" id="IPR036683">
    <property type="entry name" value="CO_DH_flav_C_dom_sf"/>
</dbReference>
<reference evidence="5 6" key="1">
    <citation type="submission" date="2021-03" db="EMBL/GenBank/DDBJ databases">
        <title>Genomic Encyclopedia of Type Strains, Phase IV (KMG-IV): sequencing the most valuable type-strain genomes for metagenomic binning, comparative biology and taxonomic classification.</title>
        <authorList>
            <person name="Goeker M."/>
        </authorList>
    </citation>
    <scope>NUCLEOTIDE SEQUENCE [LARGE SCALE GENOMIC DNA]</scope>
    <source>
        <strain evidence="5 6">DSM 28650</strain>
    </source>
</reference>
<dbReference type="SUPFAM" id="SSF55447">
    <property type="entry name" value="CO dehydrogenase flavoprotein C-terminal domain-like"/>
    <property type="match status" value="1"/>
</dbReference>
<sequence>MRISNYLKPKSLDEAYTELISHGNNAVIGGGAYLKLGNRKINKAIDPYDLNLNYIKEQDNFVEIGAMTTLREIEESKALKNNFGGLISKVSSIIMGVQLRNVATIGGTIGGRYGFSDLLTALIALDTKVFLYNRGEISLEDFIALPQIPRDIITKVIINKKNCKTSFKDLRNTATDFSIVNVAVCNTNNNFKIVIGARPGVAKATCKSMEIIKDLHVPEERINNLCDSVVDEFSFGSDLRGSKEYRKEVAKVLVKRAVMEVL</sequence>
<dbReference type="InterPro" id="IPR005107">
    <property type="entry name" value="CO_DH_flav_C"/>
</dbReference>
<dbReference type="Gene3D" id="3.30.465.10">
    <property type="match status" value="1"/>
</dbReference>
<dbReference type="Pfam" id="PF00941">
    <property type="entry name" value="FAD_binding_5"/>
    <property type="match status" value="1"/>
</dbReference>
<protein>
    <submittedName>
        <fullName evidence="5">CO/xanthine dehydrogenase FAD-binding subunit</fullName>
    </submittedName>
</protein>
<dbReference type="InterPro" id="IPR016166">
    <property type="entry name" value="FAD-bd_PCMH"/>
</dbReference>
<organism evidence="5 6">
    <name type="scientific">Clostridium punense</name>
    <dbReference type="NCBI Taxonomy" id="1054297"/>
    <lineage>
        <taxon>Bacteria</taxon>
        <taxon>Bacillati</taxon>
        <taxon>Bacillota</taxon>
        <taxon>Clostridia</taxon>
        <taxon>Eubacteriales</taxon>
        <taxon>Clostridiaceae</taxon>
        <taxon>Clostridium</taxon>
    </lineage>
</organism>
<keyword evidence="2" id="KW-0274">FAD</keyword>
<keyword evidence="3" id="KW-0560">Oxidoreductase</keyword>
<dbReference type="RefSeq" id="WP_021282703.1">
    <property type="nucleotide sequence ID" value="NZ_JAGGLL010000003.1"/>
</dbReference>
<dbReference type="PANTHER" id="PTHR42659:SF2">
    <property type="entry name" value="XANTHINE DEHYDROGENASE SUBUNIT C-RELATED"/>
    <property type="match status" value="1"/>
</dbReference>
<gene>
    <name evidence="5" type="ORF">J2Z44_000634</name>
</gene>
<evidence type="ECO:0000256" key="1">
    <source>
        <dbReference type="ARBA" id="ARBA00022630"/>
    </source>
</evidence>
<evidence type="ECO:0000256" key="3">
    <source>
        <dbReference type="ARBA" id="ARBA00023002"/>
    </source>
</evidence>
<evidence type="ECO:0000259" key="4">
    <source>
        <dbReference type="PROSITE" id="PS51387"/>
    </source>
</evidence>
<keyword evidence="6" id="KW-1185">Reference proteome</keyword>
<dbReference type="InterPro" id="IPR051312">
    <property type="entry name" value="Diverse_Substr_Oxidored"/>
</dbReference>
<dbReference type="PANTHER" id="PTHR42659">
    <property type="entry name" value="XANTHINE DEHYDROGENASE SUBUNIT C-RELATED"/>
    <property type="match status" value="1"/>
</dbReference>
<accession>A0ABS4K0S1</accession>
<dbReference type="Proteomes" id="UP001519308">
    <property type="component" value="Unassembled WGS sequence"/>
</dbReference>
<dbReference type="Gene3D" id="3.30.390.50">
    <property type="entry name" value="CO dehydrogenase flavoprotein, C-terminal domain"/>
    <property type="match status" value="1"/>
</dbReference>
<dbReference type="Pfam" id="PF03450">
    <property type="entry name" value="CO_deh_flav_C"/>
    <property type="match status" value="1"/>
</dbReference>
<comment type="caution">
    <text evidence="5">The sequence shown here is derived from an EMBL/GenBank/DDBJ whole genome shotgun (WGS) entry which is preliminary data.</text>
</comment>